<protein>
    <submittedName>
        <fullName evidence="2">Uncharacterized protein</fullName>
    </submittedName>
</protein>
<dbReference type="KEGG" id="pprf:DPRO_1156"/>
<dbReference type="RefSeq" id="WP_097011183.1">
    <property type="nucleotide sequence ID" value="NZ_LT907975.1"/>
</dbReference>
<reference evidence="3" key="1">
    <citation type="submission" date="2017-09" db="EMBL/GenBank/DDBJ databases">
        <authorList>
            <person name="Regsiter A."/>
            <person name="William W."/>
        </authorList>
    </citation>
    <scope>NUCLEOTIDE SEQUENCE [LARGE SCALE GENOMIC DNA]</scope>
    <source>
        <strain evidence="3">500-1</strain>
    </source>
</reference>
<dbReference type="EMBL" id="LT907975">
    <property type="protein sequence ID" value="SOB58041.1"/>
    <property type="molecule type" value="Genomic_DNA"/>
</dbReference>
<evidence type="ECO:0000256" key="1">
    <source>
        <dbReference type="SAM" id="MobiDB-lite"/>
    </source>
</evidence>
<gene>
    <name evidence="2" type="ORF">DPRO_1156</name>
</gene>
<keyword evidence="3" id="KW-1185">Reference proteome</keyword>
<dbReference type="AlphaFoldDB" id="A0A2C8F7E2"/>
<evidence type="ECO:0000313" key="3">
    <source>
        <dbReference type="Proteomes" id="UP000219215"/>
    </source>
</evidence>
<accession>A0A2C8F7E2</accession>
<feature type="region of interest" description="Disordered" evidence="1">
    <location>
        <begin position="17"/>
        <end position="53"/>
    </location>
</feature>
<sequence length="316" mass="37181">MSDSKIELDELIINSRPLKRVGPPEGNKNAQKAKNKDDGVKVKKKKAKTTSGGNSREYWIRRLKRDAPEHLELLEKGVYKTVAEAAKKAGLKKMPSFGLKQLFNKVELMGISDLEHIAYLAESKFSAFEQDSIQYKVAKALHEKFSKEAINVLYILKHIKHDRPKHFKDEKLLLYTSVRKKFYNFGRKFNFEIFRSIRNRNYKIRKGLELQDIVNIYYSHLAGGYMHSEYKYFLKQFSLPYIDKIIFPIRHKNTCEKSIDPKNLKCLEFTFKRMPINIERLFRDVIQPVILDDQGINDCIVRVDFHSEVFEEMLRP</sequence>
<organism evidence="2 3">
    <name type="scientific">Pseudodesulfovibrio profundus</name>
    <dbReference type="NCBI Taxonomy" id="57320"/>
    <lineage>
        <taxon>Bacteria</taxon>
        <taxon>Pseudomonadati</taxon>
        <taxon>Thermodesulfobacteriota</taxon>
        <taxon>Desulfovibrionia</taxon>
        <taxon>Desulfovibrionales</taxon>
        <taxon>Desulfovibrionaceae</taxon>
    </lineage>
</organism>
<dbReference type="Proteomes" id="UP000219215">
    <property type="component" value="Chromosome DPRO"/>
</dbReference>
<evidence type="ECO:0000313" key="2">
    <source>
        <dbReference type="EMBL" id="SOB58041.1"/>
    </source>
</evidence>
<name>A0A2C8F7E2_9BACT</name>
<proteinExistence type="predicted"/>